<dbReference type="Gramene" id="LPERR03G18700.1">
    <property type="protein sequence ID" value="LPERR03G18700.1"/>
    <property type="gene ID" value="LPERR03G18700"/>
</dbReference>
<organism evidence="2 3">
    <name type="scientific">Leersia perrieri</name>
    <dbReference type="NCBI Taxonomy" id="77586"/>
    <lineage>
        <taxon>Eukaryota</taxon>
        <taxon>Viridiplantae</taxon>
        <taxon>Streptophyta</taxon>
        <taxon>Embryophyta</taxon>
        <taxon>Tracheophyta</taxon>
        <taxon>Spermatophyta</taxon>
        <taxon>Magnoliopsida</taxon>
        <taxon>Liliopsida</taxon>
        <taxon>Poales</taxon>
        <taxon>Poaceae</taxon>
        <taxon>BOP clade</taxon>
        <taxon>Oryzoideae</taxon>
        <taxon>Oryzeae</taxon>
        <taxon>Oryzinae</taxon>
        <taxon>Leersia</taxon>
    </lineage>
</organism>
<reference evidence="2" key="3">
    <citation type="submission" date="2015-04" db="UniProtKB">
        <authorList>
            <consortium name="EnsemblPlants"/>
        </authorList>
    </citation>
    <scope>IDENTIFICATION</scope>
</reference>
<reference evidence="2 3" key="1">
    <citation type="submission" date="2012-08" db="EMBL/GenBank/DDBJ databases">
        <title>Oryza genome evolution.</title>
        <authorList>
            <person name="Wing R.A."/>
        </authorList>
    </citation>
    <scope>NUCLEOTIDE SEQUENCE</scope>
</reference>
<accession>A0A0D9VVD6</accession>
<reference evidence="3" key="2">
    <citation type="submission" date="2013-12" db="EMBL/GenBank/DDBJ databases">
        <authorList>
            <person name="Yu Y."/>
            <person name="Lee S."/>
            <person name="de Baynast K."/>
            <person name="Wissotski M."/>
            <person name="Liu L."/>
            <person name="Talag J."/>
            <person name="Goicoechea J."/>
            <person name="Angelova A."/>
            <person name="Jetty R."/>
            <person name="Kudrna D."/>
            <person name="Golser W."/>
            <person name="Rivera L."/>
            <person name="Zhang J."/>
            <person name="Wing R."/>
        </authorList>
    </citation>
    <scope>NUCLEOTIDE SEQUENCE</scope>
</reference>
<sequence>MRNFGQGNTKGSPTTEDPSPPIPNIVGAPARQAIVVPGRLVVIHCSRRCVQSSEPSSPSRSSSSPPVAVVVFTAVAVPSSPPVAAAASGPHRQLSSGVCSCSPGQYRPSCRSALASARSGRVRSVAALILSGKVSPPSPLLACRPSVTIHHHSSSSILKSCLLVPDAAAAALILVGNAAARRGVFVDLLLLYSALVCCRSK</sequence>
<evidence type="ECO:0000256" key="1">
    <source>
        <dbReference type="SAM" id="MobiDB-lite"/>
    </source>
</evidence>
<protein>
    <submittedName>
        <fullName evidence="2">Uncharacterized protein</fullName>
    </submittedName>
</protein>
<dbReference type="EnsemblPlants" id="LPERR03G18700.1">
    <property type="protein sequence ID" value="LPERR03G18700.1"/>
    <property type="gene ID" value="LPERR03G18700"/>
</dbReference>
<evidence type="ECO:0000313" key="3">
    <source>
        <dbReference type="Proteomes" id="UP000032180"/>
    </source>
</evidence>
<dbReference type="AlphaFoldDB" id="A0A0D9VVD6"/>
<name>A0A0D9VVD6_9ORYZ</name>
<feature type="compositionally biased region" description="Polar residues" evidence="1">
    <location>
        <begin position="1"/>
        <end position="17"/>
    </location>
</feature>
<evidence type="ECO:0000313" key="2">
    <source>
        <dbReference type="EnsemblPlants" id="LPERR03G18700.1"/>
    </source>
</evidence>
<feature type="region of interest" description="Disordered" evidence="1">
    <location>
        <begin position="1"/>
        <end position="26"/>
    </location>
</feature>
<proteinExistence type="predicted"/>
<dbReference type="Proteomes" id="UP000032180">
    <property type="component" value="Chromosome 3"/>
</dbReference>
<keyword evidence="3" id="KW-1185">Reference proteome</keyword>
<dbReference type="HOGENOM" id="CLU_1362181_0_0_1"/>